<protein>
    <submittedName>
        <fullName evidence="1">Uncharacterized protein</fullName>
    </submittedName>
</protein>
<keyword evidence="2" id="KW-1185">Reference proteome</keyword>
<dbReference type="OrthoDB" id="7707524at2"/>
<dbReference type="AlphaFoldDB" id="A0A2V4NT18"/>
<accession>A0A2V4NT18</accession>
<dbReference type="EMBL" id="QFVT01000004">
    <property type="protein sequence ID" value="PYC48006.1"/>
    <property type="molecule type" value="Genomic_DNA"/>
</dbReference>
<organism evidence="1 2">
    <name type="scientific">Litorivita pollutaquae</name>
    <dbReference type="NCBI Taxonomy" id="2200892"/>
    <lineage>
        <taxon>Bacteria</taxon>
        <taxon>Pseudomonadati</taxon>
        <taxon>Pseudomonadota</taxon>
        <taxon>Alphaproteobacteria</taxon>
        <taxon>Rhodobacterales</taxon>
        <taxon>Paracoccaceae</taxon>
        <taxon>Litorivita</taxon>
    </lineage>
</organism>
<evidence type="ECO:0000313" key="1">
    <source>
        <dbReference type="EMBL" id="PYC48006.1"/>
    </source>
</evidence>
<sequence>MSATSSAAIERTAVDLNGAAQNGAACRLTFTVSAPVGLAALETQTVLIDKAGSVRSFSLFDFGSVPVGGLRVRQFDVPHITCGELELVLFNGVERCVAADGAACAGLAFTSRVDELEVQQ</sequence>
<name>A0A2V4NT18_9RHOB</name>
<gene>
    <name evidence="1" type="ORF">DI396_07960</name>
</gene>
<comment type="caution">
    <text evidence="1">The sequence shown here is derived from an EMBL/GenBank/DDBJ whole genome shotgun (WGS) entry which is preliminary data.</text>
</comment>
<evidence type="ECO:0000313" key="2">
    <source>
        <dbReference type="Proteomes" id="UP000248012"/>
    </source>
</evidence>
<dbReference type="Proteomes" id="UP000248012">
    <property type="component" value="Unassembled WGS sequence"/>
</dbReference>
<dbReference type="RefSeq" id="WP_110795656.1">
    <property type="nucleotide sequence ID" value="NZ_KZ826483.1"/>
</dbReference>
<proteinExistence type="predicted"/>
<reference evidence="1 2" key="1">
    <citation type="submission" date="2018-05" db="EMBL/GenBank/DDBJ databases">
        <title>Oceanovita maritima gen. nov., sp. nov., a marine bacterium in the family Rhodobacteraceae isolated from surface seawater of Lundu port Xiamen, China.</title>
        <authorList>
            <person name="Hetharua B.H."/>
            <person name="Min D."/>
            <person name="Liao H."/>
            <person name="Tian Y."/>
        </authorList>
    </citation>
    <scope>NUCLEOTIDE SEQUENCE [LARGE SCALE GENOMIC DNA]</scope>
    <source>
        <strain evidence="1 2">FSX-11</strain>
    </source>
</reference>